<reference evidence="1 2" key="1">
    <citation type="journal article" date="2012" name="BMC Genomics">
        <title>Complete genome sequence of Saccharothrix espanaensis DSM 44229T and comparison to the other completely sequenced Pseudonocardiaceae.</title>
        <authorList>
            <person name="Strobel T."/>
            <person name="Al-Dilaimi A."/>
            <person name="Blom J."/>
            <person name="Gessner A."/>
            <person name="Kalinowski J."/>
            <person name="Luzhetska M."/>
            <person name="Puhler A."/>
            <person name="Szczepanowski R."/>
            <person name="Bechthold A."/>
            <person name="Ruckert C."/>
        </authorList>
    </citation>
    <scope>NUCLEOTIDE SEQUENCE [LARGE SCALE GENOMIC DNA]</scope>
    <source>
        <strain evidence="2">ATCC 51144 / DSM 44229 / JCM 9112 / NBRC 15066 / NRRL 15764</strain>
    </source>
</reference>
<evidence type="ECO:0000313" key="2">
    <source>
        <dbReference type="Proteomes" id="UP000006281"/>
    </source>
</evidence>
<keyword evidence="2" id="KW-1185">Reference proteome</keyword>
<dbReference type="EMBL" id="HE804045">
    <property type="protein sequence ID" value="CCH29319.1"/>
    <property type="molecule type" value="Genomic_DNA"/>
</dbReference>
<dbReference type="BioCyc" id="SESP1179773:BN6_RS09820-MONOMER"/>
<dbReference type="Proteomes" id="UP000006281">
    <property type="component" value="Chromosome"/>
</dbReference>
<accession>K0JX12</accession>
<proteinExistence type="predicted"/>
<name>K0JX12_SACES</name>
<dbReference type="KEGG" id="sesp:BN6_19980"/>
<dbReference type="STRING" id="1179773.BN6_19980"/>
<protein>
    <submittedName>
        <fullName evidence="1">Uncharacterized protein</fullName>
    </submittedName>
</protein>
<evidence type="ECO:0000313" key="1">
    <source>
        <dbReference type="EMBL" id="CCH29319.1"/>
    </source>
</evidence>
<organism evidence="1 2">
    <name type="scientific">Saccharothrix espanaensis (strain ATCC 51144 / DSM 44229 / JCM 9112 / NBRC 15066 / NRRL 15764)</name>
    <dbReference type="NCBI Taxonomy" id="1179773"/>
    <lineage>
        <taxon>Bacteria</taxon>
        <taxon>Bacillati</taxon>
        <taxon>Actinomycetota</taxon>
        <taxon>Actinomycetes</taxon>
        <taxon>Pseudonocardiales</taxon>
        <taxon>Pseudonocardiaceae</taxon>
        <taxon>Saccharothrix</taxon>
    </lineage>
</organism>
<sequence length="166" mass="16958">MTQDEKIESSVRLSVPAGTRVALQGSTQGRVYLMIGDEYEVSLDASHVRELLAQGCTALGDSATVLAAEEAVSDAWEAGAQARTAARQAREHGKAARRVGAAVEADQVEDAARVAEDAANCARNAVRAAFELIDSADLAAADVRAAGEAARVAAASGEGGPALQPA</sequence>
<gene>
    <name evidence="1" type="ordered locus">BN6_19980</name>
</gene>
<dbReference type="AlphaFoldDB" id="K0JX12"/>
<dbReference type="HOGENOM" id="CLU_1601503_0_0_11"/>
<dbReference type="RefSeq" id="WP_015099432.1">
    <property type="nucleotide sequence ID" value="NC_019673.1"/>
</dbReference>